<dbReference type="Proteomes" id="UP000050996">
    <property type="component" value="Unassembled WGS sequence"/>
</dbReference>
<comment type="caution">
    <text evidence="2">The sequence shown here is derived from an EMBL/GenBank/DDBJ whole genome shotgun (WGS) entry which is preliminary data.</text>
</comment>
<sequence>MIRNEKGFSYPLTFCVILLAFVVLSIQLELYVSERKMNNESVTMLKQEYYYLSAVKWTEERFLEEESGEVSGVYSFTAGEVNYHTIKVTDSLYRVTFMLKIKDLPEIEGTGYYDKDLQKMIKWNEKN</sequence>
<keyword evidence="1" id="KW-0472">Membrane</keyword>
<feature type="transmembrane region" description="Helical" evidence="1">
    <location>
        <begin position="12"/>
        <end position="32"/>
    </location>
</feature>
<accession>A0A0Q3TAZ0</accession>
<organism evidence="2 3">
    <name type="scientific">Cytobacillus solani</name>
    <dbReference type="NCBI Taxonomy" id="1637975"/>
    <lineage>
        <taxon>Bacteria</taxon>
        <taxon>Bacillati</taxon>
        <taxon>Bacillota</taxon>
        <taxon>Bacilli</taxon>
        <taxon>Bacillales</taxon>
        <taxon>Bacillaceae</taxon>
        <taxon>Cytobacillus</taxon>
    </lineage>
</organism>
<dbReference type="STRING" id="1637975.AN957_18890"/>
<proteinExistence type="predicted"/>
<keyword evidence="1" id="KW-0812">Transmembrane</keyword>
<dbReference type="Pfam" id="PF14173">
    <property type="entry name" value="ComGG"/>
    <property type="match status" value="1"/>
</dbReference>
<dbReference type="PATRIC" id="fig|1637975.4.peg.3736"/>
<evidence type="ECO:0000256" key="1">
    <source>
        <dbReference type="SAM" id="Phobius"/>
    </source>
</evidence>
<name>A0A0Q3TAZ0_9BACI</name>
<dbReference type="AlphaFoldDB" id="A0A0Q3TAZ0"/>
<protein>
    <recommendedName>
        <fullName evidence="4">Competence protein ComG</fullName>
    </recommendedName>
</protein>
<evidence type="ECO:0000313" key="3">
    <source>
        <dbReference type="Proteomes" id="UP000050996"/>
    </source>
</evidence>
<reference evidence="2 3" key="1">
    <citation type="submission" date="2015-09" db="EMBL/GenBank/DDBJ databases">
        <title>Genome sequencing project for genomic taxonomy and phylogenomics of Bacillus-like bacteria.</title>
        <authorList>
            <person name="Liu B."/>
            <person name="Wang J."/>
            <person name="Zhu Y."/>
            <person name="Liu G."/>
            <person name="Chen Q."/>
            <person name="Chen Z."/>
            <person name="Lan J."/>
            <person name="Che J."/>
            <person name="Ge C."/>
            <person name="Shi H."/>
            <person name="Pan Z."/>
            <person name="Liu X."/>
        </authorList>
    </citation>
    <scope>NUCLEOTIDE SEQUENCE [LARGE SCALE GENOMIC DNA]</scope>
    <source>
        <strain evidence="2 3">FJAT-18043</strain>
    </source>
</reference>
<keyword evidence="1" id="KW-1133">Transmembrane helix</keyword>
<dbReference type="RefSeq" id="WP_053476993.1">
    <property type="nucleotide sequence ID" value="NZ_CP041305.1"/>
</dbReference>
<evidence type="ECO:0000313" key="2">
    <source>
        <dbReference type="EMBL" id="KQL20453.1"/>
    </source>
</evidence>
<dbReference type="EMBL" id="LJIX01000006">
    <property type="protein sequence ID" value="KQL20453.1"/>
    <property type="molecule type" value="Genomic_DNA"/>
</dbReference>
<gene>
    <name evidence="2" type="ORF">AN957_18890</name>
</gene>
<keyword evidence="3" id="KW-1185">Reference proteome</keyword>
<dbReference type="InterPro" id="IPR020372">
    <property type="entry name" value="Competence_ComGG"/>
</dbReference>
<evidence type="ECO:0008006" key="4">
    <source>
        <dbReference type="Google" id="ProtNLM"/>
    </source>
</evidence>